<dbReference type="KEGG" id="blau:DQQ01_06570"/>
<dbReference type="InterPro" id="IPR043519">
    <property type="entry name" value="NT_sf"/>
</dbReference>
<dbReference type="GO" id="GO:0005737">
    <property type="term" value="C:cytoplasm"/>
    <property type="evidence" value="ECO:0007669"/>
    <property type="project" value="UniProtKB-SubCell"/>
</dbReference>
<evidence type="ECO:0000313" key="4">
    <source>
        <dbReference type="Proteomes" id="UP000250003"/>
    </source>
</evidence>
<evidence type="ECO:0000256" key="2">
    <source>
        <dbReference type="HAMAP-Rule" id="MF_01477"/>
    </source>
</evidence>
<dbReference type="HAMAP" id="MF_01477">
    <property type="entry name" value="Iojap_RsfS"/>
    <property type="match status" value="1"/>
</dbReference>
<keyword evidence="2" id="KW-0810">Translation regulation</keyword>
<keyword evidence="4" id="KW-1185">Reference proteome</keyword>
<dbReference type="PANTHER" id="PTHR21043:SF0">
    <property type="entry name" value="MITOCHONDRIAL ASSEMBLY OF RIBOSOMAL LARGE SUBUNIT PROTEIN 1"/>
    <property type="match status" value="1"/>
</dbReference>
<dbReference type="EMBL" id="CP030280">
    <property type="protein sequence ID" value="AWY97864.1"/>
    <property type="molecule type" value="Genomic_DNA"/>
</dbReference>
<dbReference type="Pfam" id="PF02410">
    <property type="entry name" value="RsfS"/>
    <property type="match status" value="1"/>
</dbReference>
<dbReference type="GO" id="GO:0043023">
    <property type="term" value="F:ribosomal large subunit binding"/>
    <property type="evidence" value="ECO:0007669"/>
    <property type="project" value="TreeGrafter"/>
</dbReference>
<proteinExistence type="inferred from homology"/>
<dbReference type="GO" id="GO:0090071">
    <property type="term" value="P:negative regulation of ribosome biogenesis"/>
    <property type="evidence" value="ECO:0007669"/>
    <property type="project" value="UniProtKB-UniRule"/>
</dbReference>
<dbReference type="SUPFAM" id="SSF81301">
    <property type="entry name" value="Nucleotidyltransferase"/>
    <property type="match status" value="1"/>
</dbReference>
<organism evidence="3 4">
    <name type="scientific">Blautia argi</name>
    <dbReference type="NCBI Taxonomy" id="1912897"/>
    <lineage>
        <taxon>Bacteria</taxon>
        <taxon>Bacillati</taxon>
        <taxon>Bacillota</taxon>
        <taxon>Clostridia</taxon>
        <taxon>Lachnospirales</taxon>
        <taxon>Lachnospiraceae</taxon>
        <taxon>Blautia</taxon>
    </lineage>
</organism>
<comment type="similarity">
    <text evidence="1 2">Belongs to the Iojap/RsfS family.</text>
</comment>
<keyword evidence="2" id="KW-0678">Repressor</keyword>
<comment type="function">
    <text evidence="2">Functions as a ribosomal silencing factor. Interacts with ribosomal protein uL14 (rplN), blocking formation of intersubunit bridge B8. Prevents association of the 30S and 50S ribosomal subunits and the formation of functional ribosomes, thus repressing translation.</text>
</comment>
<dbReference type="RefSeq" id="WP_111919400.1">
    <property type="nucleotide sequence ID" value="NZ_CAUWHR010000013.1"/>
</dbReference>
<dbReference type="Gene3D" id="3.30.460.10">
    <property type="entry name" value="Beta Polymerase, domain 2"/>
    <property type="match status" value="1"/>
</dbReference>
<comment type="subunit">
    <text evidence="2">Interacts with ribosomal protein uL14 (rplN).</text>
</comment>
<keyword evidence="2" id="KW-0963">Cytoplasm</keyword>
<comment type="subcellular location">
    <subcellularLocation>
        <location evidence="2">Cytoplasm</location>
    </subcellularLocation>
</comment>
<dbReference type="InterPro" id="IPR004394">
    <property type="entry name" value="Iojap/RsfS/C7orf30"/>
</dbReference>
<gene>
    <name evidence="2 3" type="primary">rsfS</name>
    <name evidence="3" type="ORF">DQQ01_06570</name>
</gene>
<sequence length="117" mass="13504">MNSKEIARMACEAMEDKKAQDIKIIEIGNISTLADYFIIASGTNRSQVQAMADNVNETLGRAGIEPKQMEGYQNANWILMDYRDVVIHIFDEENRLFYDLERIWRDGTLVERTDLDV</sequence>
<dbReference type="GO" id="GO:0017148">
    <property type="term" value="P:negative regulation of translation"/>
    <property type="evidence" value="ECO:0007669"/>
    <property type="project" value="UniProtKB-UniRule"/>
</dbReference>
<dbReference type="GO" id="GO:0042256">
    <property type="term" value="P:cytosolic ribosome assembly"/>
    <property type="evidence" value="ECO:0007669"/>
    <property type="project" value="UniProtKB-UniRule"/>
</dbReference>
<reference evidence="4" key="1">
    <citation type="submission" date="2018-06" db="EMBL/GenBank/DDBJ databases">
        <title>Description of Blautia argi sp. nov., a new anaerobic isolated from dog feces.</title>
        <authorList>
            <person name="Chang Y.-H."/>
            <person name="Paek J."/>
            <person name="Shin Y."/>
        </authorList>
    </citation>
    <scope>NUCLEOTIDE SEQUENCE [LARGE SCALE GENOMIC DNA]</scope>
    <source>
        <strain evidence="4">KCTC 15426</strain>
    </source>
</reference>
<dbReference type="PANTHER" id="PTHR21043">
    <property type="entry name" value="IOJAP SUPERFAMILY ORTHOLOG"/>
    <property type="match status" value="1"/>
</dbReference>
<protein>
    <recommendedName>
        <fullName evidence="2">Ribosomal silencing factor RsfS</fullName>
    </recommendedName>
</protein>
<evidence type="ECO:0000313" key="3">
    <source>
        <dbReference type="EMBL" id="AWY97864.1"/>
    </source>
</evidence>
<evidence type="ECO:0000256" key="1">
    <source>
        <dbReference type="ARBA" id="ARBA00010574"/>
    </source>
</evidence>
<dbReference type="AlphaFoldDB" id="A0A2Z4UAH6"/>
<accession>A0A2Z4UAH6</accession>
<name>A0A2Z4UAH6_9FIRM</name>
<dbReference type="NCBIfam" id="TIGR00090">
    <property type="entry name" value="rsfS_iojap_ybeB"/>
    <property type="match status" value="1"/>
</dbReference>
<dbReference type="Proteomes" id="UP000250003">
    <property type="component" value="Chromosome"/>
</dbReference>
<dbReference type="OrthoDB" id="9793681at2"/>